<feature type="region of interest" description="Disordered" evidence="1">
    <location>
        <begin position="81"/>
        <end position="116"/>
    </location>
</feature>
<dbReference type="OrthoDB" id="252425at2759"/>
<evidence type="ECO:0000313" key="3">
    <source>
        <dbReference type="Proteomes" id="UP000031737"/>
    </source>
</evidence>
<accession>A0A061IT93</accession>
<reference evidence="2 3" key="1">
    <citation type="submission" date="2013-07" db="EMBL/GenBank/DDBJ databases">
        <authorList>
            <person name="Stoco P.H."/>
            <person name="Wagner G."/>
            <person name="Gerber A."/>
            <person name="Zaha A."/>
            <person name="Thompson C."/>
            <person name="Bartholomeu D.C."/>
            <person name="Luckemeyer D.D."/>
            <person name="Bahia D."/>
            <person name="Loreto E."/>
            <person name="Prestes E.B."/>
            <person name="Lima F.M."/>
            <person name="Rodrigues-Luiz G."/>
            <person name="Vallejo G.A."/>
            <person name="Filho J.F."/>
            <person name="Monteiro K.M."/>
            <person name="Tyler K.M."/>
            <person name="de Almeida L.G."/>
            <person name="Ortiz M.F."/>
            <person name="Siervo M.A."/>
            <person name="de Moraes M.H."/>
            <person name="Cunha O.L."/>
            <person name="Mendonca-Neto R."/>
            <person name="Silva R."/>
            <person name="Teixeira S.M."/>
            <person name="Murta S.M."/>
            <person name="Sincero T.C."/>
            <person name="Mendes T.A."/>
            <person name="Urmenyi T.P."/>
            <person name="Silva V.G."/>
            <person name="da Rocha W.D."/>
            <person name="Andersson B."/>
            <person name="Romanha A.J."/>
            <person name="Steindel M."/>
            <person name="de Vasconcelos A.T."/>
            <person name="Grisard E.C."/>
        </authorList>
    </citation>
    <scope>NUCLEOTIDE SEQUENCE [LARGE SCALE GENOMIC DNA]</scope>
    <source>
        <strain evidence="2 3">SC58</strain>
    </source>
</reference>
<dbReference type="AlphaFoldDB" id="A0A061IT93"/>
<comment type="caution">
    <text evidence="2">The sequence shown here is derived from an EMBL/GenBank/DDBJ whole genome shotgun (WGS) entry which is preliminary data.</text>
</comment>
<dbReference type="VEuPathDB" id="TriTrypDB:TRSC58_06110"/>
<name>A0A061IT93_TRYRA</name>
<evidence type="ECO:0000256" key="1">
    <source>
        <dbReference type="SAM" id="MobiDB-lite"/>
    </source>
</evidence>
<organism evidence="2 3">
    <name type="scientific">Trypanosoma rangeli SC58</name>
    <dbReference type="NCBI Taxonomy" id="429131"/>
    <lineage>
        <taxon>Eukaryota</taxon>
        <taxon>Discoba</taxon>
        <taxon>Euglenozoa</taxon>
        <taxon>Kinetoplastea</taxon>
        <taxon>Metakinetoplastina</taxon>
        <taxon>Trypanosomatida</taxon>
        <taxon>Trypanosomatidae</taxon>
        <taxon>Trypanosoma</taxon>
        <taxon>Herpetosoma</taxon>
    </lineage>
</organism>
<sequence>MEAIARSSAAAGGGSQDAACSTSLLSLSPVVASPLSRDLVWKMQEWPCVDAVSPPLREKTEKPNTVEYRLVEPNFATSAEISHTSDMDVNNRCEAPSTPTATSSARTGGTANPPSCRLREGNSNTCEMNVACGVTLDRAAERSRARGLQRCLLETEAKAQKFFAAAKLHEQESLAAVEEAARLREAALSQAKRIGELEQRLAQAQLAVAAADKGRVGDQPRDLTDGVDSLEGPCIDDIKRIVHCTAEAIRRIEVEFEAERRRRCELENENNALRRKLHFARRAEDALHDGGMTHCNVEGYNCVMAFVQGPLQRFLTESAELQRGLATSSTCHTSAHS</sequence>
<feature type="compositionally biased region" description="Low complexity" evidence="1">
    <location>
        <begin position="95"/>
        <end position="111"/>
    </location>
</feature>
<gene>
    <name evidence="2" type="ORF">TRSC58_06110</name>
</gene>
<dbReference type="Proteomes" id="UP000031737">
    <property type="component" value="Unassembled WGS sequence"/>
</dbReference>
<keyword evidence="3" id="KW-1185">Reference proteome</keyword>
<dbReference type="EMBL" id="AUPL01006110">
    <property type="protein sequence ID" value="ESL06218.1"/>
    <property type="molecule type" value="Genomic_DNA"/>
</dbReference>
<proteinExistence type="predicted"/>
<evidence type="ECO:0000313" key="2">
    <source>
        <dbReference type="EMBL" id="ESL06218.1"/>
    </source>
</evidence>
<protein>
    <submittedName>
        <fullName evidence="2">Uncharacterized protein</fullName>
    </submittedName>
</protein>